<evidence type="ECO:0000259" key="2">
    <source>
        <dbReference type="Pfam" id="PF05678"/>
    </source>
</evidence>
<evidence type="ECO:0000313" key="3">
    <source>
        <dbReference type="EMBL" id="CAG1847121.1"/>
    </source>
</evidence>
<dbReference type="EnsemblPlants" id="Ma06_t24550.1">
    <property type="protein sequence ID" value="Ma06_p24550.1"/>
    <property type="gene ID" value="Ma06_g24550"/>
</dbReference>
<dbReference type="InParanoid" id="A0A804JJY5"/>
<dbReference type="InterPro" id="IPR039607">
    <property type="entry name" value="VQ_8/17/18/20/21/25"/>
</dbReference>
<dbReference type="PANTHER" id="PTHR33143:SF3">
    <property type="entry name" value="VQ MOTIF-CONTAINING PROTEIN 17-RELATED"/>
    <property type="match status" value="1"/>
</dbReference>
<dbReference type="InterPro" id="IPR008889">
    <property type="entry name" value="VQ"/>
</dbReference>
<evidence type="ECO:0000313" key="4">
    <source>
        <dbReference type="EnsemblPlants" id="Ma06_p24550.1"/>
    </source>
</evidence>
<dbReference type="Gramene" id="Ma06_t24550.1">
    <property type="protein sequence ID" value="Ma06_p24550.1"/>
    <property type="gene ID" value="Ma06_g24550"/>
</dbReference>
<evidence type="ECO:0000256" key="1">
    <source>
        <dbReference type="SAM" id="MobiDB-lite"/>
    </source>
</evidence>
<protein>
    <submittedName>
        <fullName evidence="3">(wild Malaysian banana) hypothetical protein</fullName>
    </submittedName>
</protein>
<reference evidence="3" key="1">
    <citation type="submission" date="2021-03" db="EMBL/GenBank/DDBJ databases">
        <authorList>
            <consortium name="Genoscope - CEA"/>
            <person name="William W."/>
        </authorList>
    </citation>
    <scope>NUCLEOTIDE SEQUENCE</scope>
    <source>
        <strain evidence="3">Doubled-haploid Pahang</strain>
    </source>
</reference>
<sequence length="177" mass="19815">MNPMECTTVPQQPTRPAMHDCSRESKRLKPEIRVVHVNSPEIIKTDAANFRELVQRLTGKPTIGIGKKKKKKKKKRKTLCMTAQGEVAPRCKPVEVMGGQKEKHEEYGCGEGAKRGSEVEETRELWVEKNSGCFSGKFGEMDSFLQELSDVPLPPWCSPRVEVVGEGTCFLPEEIGD</sequence>
<dbReference type="PANTHER" id="PTHR33143">
    <property type="entry name" value="F16F4.1 PROTEIN-RELATED"/>
    <property type="match status" value="1"/>
</dbReference>
<dbReference type="Pfam" id="PF05678">
    <property type="entry name" value="VQ"/>
    <property type="match status" value="1"/>
</dbReference>
<dbReference type="AlphaFoldDB" id="A0A804JJY5"/>
<organism evidence="4 5">
    <name type="scientific">Musa acuminata subsp. malaccensis</name>
    <name type="common">Wild banana</name>
    <name type="synonym">Musa malaccensis</name>
    <dbReference type="NCBI Taxonomy" id="214687"/>
    <lineage>
        <taxon>Eukaryota</taxon>
        <taxon>Viridiplantae</taxon>
        <taxon>Streptophyta</taxon>
        <taxon>Embryophyta</taxon>
        <taxon>Tracheophyta</taxon>
        <taxon>Spermatophyta</taxon>
        <taxon>Magnoliopsida</taxon>
        <taxon>Liliopsida</taxon>
        <taxon>Zingiberales</taxon>
        <taxon>Musaceae</taxon>
        <taxon>Musa</taxon>
    </lineage>
</organism>
<name>A0A804JJY5_MUSAM</name>
<accession>A0A804JJY5</accession>
<feature type="region of interest" description="Disordered" evidence="1">
    <location>
        <begin position="1"/>
        <end position="25"/>
    </location>
</feature>
<keyword evidence="5" id="KW-1185">Reference proteome</keyword>
<gene>
    <name evidence="3" type="ORF">GSMUA_169160.1</name>
</gene>
<evidence type="ECO:0000313" key="5">
    <source>
        <dbReference type="Proteomes" id="UP000012960"/>
    </source>
</evidence>
<proteinExistence type="predicted"/>
<dbReference type="Proteomes" id="UP000012960">
    <property type="component" value="Unplaced"/>
</dbReference>
<reference evidence="4" key="2">
    <citation type="submission" date="2021-05" db="UniProtKB">
        <authorList>
            <consortium name="EnsemblPlants"/>
        </authorList>
    </citation>
    <scope>IDENTIFICATION</scope>
    <source>
        <strain evidence="4">subsp. malaccensis</strain>
    </source>
</reference>
<dbReference type="EMBL" id="HG996471">
    <property type="protein sequence ID" value="CAG1847121.1"/>
    <property type="molecule type" value="Genomic_DNA"/>
</dbReference>
<dbReference type="OrthoDB" id="693437at2759"/>
<dbReference type="OMA" id="AESHQFA"/>
<feature type="domain" description="VQ" evidence="2">
    <location>
        <begin position="39"/>
        <end position="62"/>
    </location>
</feature>
<dbReference type="KEGG" id="mus:103975039"/>